<accession>A0A449BBW1</accession>
<evidence type="ECO:0000256" key="1">
    <source>
        <dbReference type="SAM" id="SignalP"/>
    </source>
</evidence>
<dbReference type="Proteomes" id="UP000289841">
    <property type="component" value="Chromosome"/>
</dbReference>
<feature type="signal peptide" evidence="1">
    <location>
        <begin position="1"/>
        <end position="21"/>
    </location>
</feature>
<dbReference type="KEGG" id="aaxa:NCTC10138_00286"/>
<organism evidence="2 3">
    <name type="scientific">Haploplasma axanthum</name>
    <name type="common">Acholeplasma axanthum</name>
    <dbReference type="NCBI Taxonomy" id="29552"/>
    <lineage>
        <taxon>Bacteria</taxon>
        <taxon>Bacillati</taxon>
        <taxon>Mycoplasmatota</taxon>
        <taxon>Mollicutes</taxon>
        <taxon>Acholeplasmatales</taxon>
        <taxon>Acholeplasmataceae</taxon>
        <taxon>Haploplasma</taxon>
    </lineage>
</organism>
<reference evidence="2 3" key="1">
    <citation type="submission" date="2019-01" db="EMBL/GenBank/DDBJ databases">
        <authorList>
            <consortium name="Pathogen Informatics"/>
        </authorList>
    </citation>
    <scope>NUCLEOTIDE SEQUENCE [LARGE SCALE GENOMIC DNA]</scope>
    <source>
        <strain evidence="2 3">NCTC10138</strain>
    </source>
</reference>
<proteinExistence type="predicted"/>
<dbReference type="RefSeq" id="WP_026390146.1">
    <property type="nucleotide sequence ID" value="NZ_LR215048.1"/>
</dbReference>
<dbReference type="STRING" id="1278311.GCA_000428705_00471"/>
<evidence type="ECO:0000313" key="3">
    <source>
        <dbReference type="Proteomes" id="UP000289841"/>
    </source>
</evidence>
<dbReference type="PROSITE" id="PS51257">
    <property type="entry name" value="PROKAR_LIPOPROTEIN"/>
    <property type="match status" value="1"/>
</dbReference>
<gene>
    <name evidence="2" type="ORF">NCTC10138_00286</name>
</gene>
<name>A0A449BBW1_HAPAX</name>
<evidence type="ECO:0000313" key="2">
    <source>
        <dbReference type="EMBL" id="VEU79933.1"/>
    </source>
</evidence>
<keyword evidence="3" id="KW-1185">Reference proteome</keyword>
<evidence type="ECO:0008006" key="4">
    <source>
        <dbReference type="Google" id="ProtNLM"/>
    </source>
</evidence>
<sequence length="443" mass="49165">MKLVKFLVSVAVITLSAFMLVGCRDKEVPVKEEDKSEIIFTGTKDWSYTLGEEKPDFYSGVTAKDGNGNEYQVLVDGYSIPNDKTGEYSVYYKAVDNDYKTLAIKEQKVVITANQEVKDKTAFIQGLNFGTLLSNNTKLELKVNIPLLDTPNPDPAKGGVGIRLRDIQISVVAYANLSTYDQANANVNINIKAGSLNMMGYFPNGTKMIMTGPEGLNPEDKRNWFENLDLDINLVVKDGNVYESVVGDIVVYEEDTKLYDVISSFGMYIPKEGKAIVEALTPLLEDHKEYVENGFTLEQFTQTKEILGLITGFLPYLITEDVIYSSPFEIEIKDDILVIDKMKNISLLPDLGMALPIPNLNLPILSLLGVENFSIKLDGTDGNFNSLDIAAKVKDITFSLVLATKDVTIPESDVTEYQKVDELRLITAIKTIMNPAVEPEVTE</sequence>
<dbReference type="EMBL" id="LR215048">
    <property type="protein sequence ID" value="VEU79933.1"/>
    <property type="molecule type" value="Genomic_DNA"/>
</dbReference>
<dbReference type="AlphaFoldDB" id="A0A449BBW1"/>
<keyword evidence="1" id="KW-0732">Signal</keyword>
<protein>
    <recommendedName>
        <fullName evidence="4">DUF5011 domain-containing protein</fullName>
    </recommendedName>
</protein>
<feature type="chain" id="PRO_5019376120" description="DUF5011 domain-containing protein" evidence="1">
    <location>
        <begin position="22"/>
        <end position="443"/>
    </location>
</feature>